<feature type="compositionally biased region" description="Basic and acidic residues" evidence="2">
    <location>
        <begin position="135"/>
        <end position="149"/>
    </location>
</feature>
<protein>
    <recommendedName>
        <fullName evidence="4">Nematode cuticle collagen N-terminal domain-containing protein</fullName>
    </recommendedName>
</protein>
<evidence type="ECO:0000256" key="1">
    <source>
        <dbReference type="ARBA" id="ARBA00022737"/>
    </source>
</evidence>
<gene>
    <name evidence="5" type="ORF">niasHS_011903</name>
</gene>
<dbReference type="Proteomes" id="UP001620645">
    <property type="component" value="Unassembled WGS sequence"/>
</dbReference>
<keyword evidence="3" id="KW-0472">Membrane</keyword>
<comment type="caution">
    <text evidence="5">The sequence shown here is derived from an EMBL/GenBank/DDBJ whole genome shotgun (WGS) entry which is preliminary data.</text>
</comment>
<organism evidence="5 6">
    <name type="scientific">Heterodera schachtii</name>
    <name type="common">Sugarbeet cyst nematode worm</name>
    <name type="synonym">Tylenchus schachtii</name>
    <dbReference type="NCBI Taxonomy" id="97005"/>
    <lineage>
        <taxon>Eukaryota</taxon>
        <taxon>Metazoa</taxon>
        <taxon>Ecdysozoa</taxon>
        <taxon>Nematoda</taxon>
        <taxon>Chromadorea</taxon>
        <taxon>Rhabditida</taxon>
        <taxon>Tylenchina</taxon>
        <taxon>Tylenchomorpha</taxon>
        <taxon>Tylenchoidea</taxon>
        <taxon>Heteroderidae</taxon>
        <taxon>Heteroderinae</taxon>
        <taxon>Heterodera</taxon>
    </lineage>
</organism>
<sequence length="275" mass="29975">MQETQIIVGVASLCSILAILATVVVVPSLYSEINEIATKVHDGVQAFRVDTDSAWTDLMDLQITVTPPSVSCPATANARVCNSRTARPAHRDRPGRRDSLANLDSPEDLDSPEYQDNKVRLALSTRPRANTVPRDPPDSPEAKDRKAAPEHLVSLDNLDATADKARLDLPDPREELANLVALEDLANPDSPEHQELSPPPCPDRRDPRAHPANLDNPERLDSPANPETLVSPEHRARPDIQDSPDLLANPEAPDPMDRPEATRLTVLALLATLCS</sequence>
<feature type="transmembrane region" description="Helical" evidence="3">
    <location>
        <begin position="6"/>
        <end position="30"/>
    </location>
</feature>
<evidence type="ECO:0000256" key="2">
    <source>
        <dbReference type="SAM" id="MobiDB-lite"/>
    </source>
</evidence>
<feature type="domain" description="Nematode cuticle collagen N-terminal" evidence="4">
    <location>
        <begin position="8"/>
        <end position="58"/>
    </location>
</feature>
<evidence type="ECO:0000313" key="5">
    <source>
        <dbReference type="EMBL" id="KAL3081934.1"/>
    </source>
</evidence>
<accession>A0ABD2IPF4</accession>
<dbReference type="Pfam" id="PF01484">
    <property type="entry name" value="Col_cuticle_N"/>
    <property type="match status" value="1"/>
</dbReference>
<feature type="compositionally biased region" description="Basic and acidic residues" evidence="2">
    <location>
        <begin position="89"/>
        <end position="99"/>
    </location>
</feature>
<evidence type="ECO:0000256" key="3">
    <source>
        <dbReference type="SAM" id="Phobius"/>
    </source>
</evidence>
<evidence type="ECO:0000313" key="6">
    <source>
        <dbReference type="Proteomes" id="UP001620645"/>
    </source>
</evidence>
<feature type="region of interest" description="Disordered" evidence="2">
    <location>
        <begin position="82"/>
        <end position="159"/>
    </location>
</feature>
<feature type="region of interest" description="Disordered" evidence="2">
    <location>
        <begin position="185"/>
        <end position="260"/>
    </location>
</feature>
<reference evidence="5 6" key="1">
    <citation type="submission" date="2024-10" db="EMBL/GenBank/DDBJ databases">
        <authorList>
            <person name="Kim D."/>
        </authorList>
    </citation>
    <scope>NUCLEOTIDE SEQUENCE [LARGE SCALE GENOMIC DNA]</scope>
    <source>
        <strain evidence="5">Taebaek</strain>
    </source>
</reference>
<keyword evidence="3" id="KW-1133">Transmembrane helix</keyword>
<evidence type="ECO:0000259" key="4">
    <source>
        <dbReference type="SMART" id="SM01088"/>
    </source>
</evidence>
<dbReference type="InterPro" id="IPR002486">
    <property type="entry name" value="Col_cuticle_N"/>
</dbReference>
<keyword evidence="1" id="KW-0677">Repeat</keyword>
<name>A0ABD2IPF4_HETSC</name>
<keyword evidence="3" id="KW-0812">Transmembrane</keyword>
<dbReference type="SMART" id="SM01088">
    <property type="entry name" value="Col_cuticle_N"/>
    <property type="match status" value="1"/>
</dbReference>
<keyword evidence="6" id="KW-1185">Reference proteome</keyword>
<dbReference type="EMBL" id="JBICCN010000259">
    <property type="protein sequence ID" value="KAL3081934.1"/>
    <property type="molecule type" value="Genomic_DNA"/>
</dbReference>
<proteinExistence type="predicted"/>
<dbReference type="AlphaFoldDB" id="A0ABD2IPF4"/>